<reference evidence="3 4" key="1">
    <citation type="submission" date="2018-06" db="EMBL/GenBank/DDBJ databases">
        <title>Azoarcus communis strain SWub3 genome.</title>
        <authorList>
            <person name="Zorraquino Salvo V."/>
            <person name="Toubiana D."/>
            <person name="Blumwald E."/>
        </authorList>
    </citation>
    <scope>NUCLEOTIDE SEQUENCE [LARGE SCALE GENOMIC DNA]</scope>
    <source>
        <strain evidence="3 4">SWub3</strain>
    </source>
</reference>
<dbReference type="Pfam" id="PF02698">
    <property type="entry name" value="DUF218"/>
    <property type="match status" value="1"/>
</dbReference>
<evidence type="ECO:0000256" key="1">
    <source>
        <dbReference type="SAM" id="Phobius"/>
    </source>
</evidence>
<evidence type="ECO:0000313" key="3">
    <source>
        <dbReference type="EMBL" id="PZA15137.1"/>
    </source>
</evidence>
<dbReference type="PANTHER" id="PTHR30336:SF4">
    <property type="entry name" value="ENVELOPE BIOGENESIS FACTOR ELYC"/>
    <property type="match status" value="1"/>
</dbReference>
<feature type="transmembrane region" description="Helical" evidence="1">
    <location>
        <begin position="43"/>
        <end position="64"/>
    </location>
</feature>
<dbReference type="Proteomes" id="UP000248259">
    <property type="component" value="Unassembled WGS sequence"/>
</dbReference>
<dbReference type="OrthoDB" id="9809813at2"/>
<dbReference type="InterPro" id="IPR003848">
    <property type="entry name" value="DUF218"/>
</dbReference>
<dbReference type="GO" id="GO:0000270">
    <property type="term" value="P:peptidoglycan metabolic process"/>
    <property type="evidence" value="ECO:0007669"/>
    <property type="project" value="TreeGrafter"/>
</dbReference>
<accession>A0A323URZ6</accession>
<dbReference type="InterPro" id="IPR014729">
    <property type="entry name" value="Rossmann-like_a/b/a_fold"/>
</dbReference>
<dbReference type="EMBL" id="QKOE01000017">
    <property type="protein sequence ID" value="PZA15137.1"/>
    <property type="molecule type" value="Genomic_DNA"/>
</dbReference>
<feature type="domain" description="DUF218" evidence="2">
    <location>
        <begin position="86"/>
        <end position="250"/>
    </location>
</feature>
<keyword evidence="1" id="KW-1133">Transmembrane helix</keyword>
<dbReference type="RefSeq" id="WP_110527996.1">
    <property type="nucleotide sequence ID" value="NZ_QKOE01000017.1"/>
</dbReference>
<evidence type="ECO:0000259" key="2">
    <source>
        <dbReference type="Pfam" id="PF02698"/>
    </source>
</evidence>
<keyword evidence="1" id="KW-0812">Transmembrane</keyword>
<gene>
    <name evidence="3" type="ORF">DNK49_18420</name>
</gene>
<dbReference type="InterPro" id="IPR051599">
    <property type="entry name" value="Cell_Envelope_Assoc"/>
</dbReference>
<feature type="transmembrane region" description="Helical" evidence="1">
    <location>
        <begin position="15"/>
        <end position="36"/>
    </location>
</feature>
<proteinExistence type="predicted"/>
<organism evidence="3 4">
    <name type="scientific">Parazoarcus communis SWub3 = DSM 12120</name>
    <dbReference type="NCBI Taxonomy" id="1121029"/>
    <lineage>
        <taxon>Bacteria</taxon>
        <taxon>Pseudomonadati</taxon>
        <taxon>Pseudomonadota</taxon>
        <taxon>Betaproteobacteria</taxon>
        <taxon>Rhodocyclales</taxon>
        <taxon>Zoogloeaceae</taxon>
        <taxon>Parazoarcus</taxon>
    </lineage>
</organism>
<dbReference type="PANTHER" id="PTHR30336">
    <property type="entry name" value="INNER MEMBRANE PROTEIN, PROBABLE PERMEASE"/>
    <property type="match status" value="1"/>
</dbReference>
<sequence>MDFDPHLALFWLKKLASVAMLPPLLPFLLILAGLLLKNRKPRLCTATTWTGLIVGLLTITPYPVGEALRLLEPRSPLAITDLEHAEAIVVLGGGRMSNAPEYDGDTVNRYTLERLRYAARLTRQTGLPLLVSGGAPAGDTPEATLMKAALQEDFGVTVRWKEDRSLDTRQNARYSAQILQQQGIGSILLVTHAAHMRRAQIEFESQGIKVIPAPTAWQGPRAGDEDRGWPALPSPSAAYAGWYALYEWLGLLAYRLSR</sequence>
<dbReference type="CDD" id="cd06259">
    <property type="entry name" value="YdcF-like"/>
    <property type="match status" value="1"/>
</dbReference>
<dbReference type="Gene3D" id="3.40.50.620">
    <property type="entry name" value="HUPs"/>
    <property type="match status" value="1"/>
</dbReference>
<keyword evidence="4" id="KW-1185">Reference proteome</keyword>
<dbReference type="GO" id="GO:0005886">
    <property type="term" value="C:plasma membrane"/>
    <property type="evidence" value="ECO:0007669"/>
    <property type="project" value="TreeGrafter"/>
</dbReference>
<protein>
    <submittedName>
        <fullName evidence="3">YdcF family protein</fullName>
    </submittedName>
</protein>
<name>A0A323URZ6_9RHOO</name>
<keyword evidence="1" id="KW-0472">Membrane</keyword>
<comment type="caution">
    <text evidence="3">The sequence shown here is derived from an EMBL/GenBank/DDBJ whole genome shotgun (WGS) entry which is preliminary data.</text>
</comment>
<evidence type="ECO:0000313" key="4">
    <source>
        <dbReference type="Proteomes" id="UP000248259"/>
    </source>
</evidence>
<dbReference type="AlphaFoldDB" id="A0A323URZ6"/>
<dbReference type="GO" id="GO:0043164">
    <property type="term" value="P:Gram-negative-bacterium-type cell wall biogenesis"/>
    <property type="evidence" value="ECO:0007669"/>
    <property type="project" value="TreeGrafter"/>
</dbReference>